<evidence type="ECO:0000313" key="4">
    <source>
        <dbReference type="Proteomes" id="UP000000798"/>
    </source>
</evidence>
<keyword evidence="4" id="KW-1185">Reference proteome</keyword>
<dbReference type="NCBIfam" id="TIGR01875">
    <property type="entry name" value="cas_MJ0381"/>
    <property type="match status" value="1"/>
</dbReference>
<gene>
    <name evidence="3" type="ordered locus">aq_374</name>
</gene>
<dbReference type="RefSeq" id="WP_010880195.1">
    <property type="nucleotide sequence ID" value="NC_000918.1"/>
</dbReference>
<sequence length="357" mass="41075">MAKALTLTIITSKASSLNYGETIGNVSVLKKVSLGDGSQITYVSDKALKYEIRRKGKEEKGWKLLDKLIKEYIQNEGRIVIKERESEEKKKKKKKIRVYDVDSLGIDLVKNFEEFDLFGGLFTKIIVNGKEVKKLKKDKISEEDIYYPEEYDSVKRTSPVKVTYAFSISKFQGDLDFMNNIDAYNRYIKHVGEAEEQRIVQTEQHTSHYYYTLTVDLDRVGVWEKEEGVEEVLSNEEKAKRVKDLLDIILTLSRQIKGRWENLSPVFVIGGVFSVKNPFFEDGILAKEVDNQLLLNVQRLKDCAELVPEGEEILCGIRSGVFANEEEIRQELNAKSVKEVFEELKKRVEEVYGVSKS</sequence>
<dbReference type="PATRIC" id="fig|224324.8.peg.304"/>
<dbReference type="NCBIfam" id="TIGR02585">
    <property type="entry name" value="cas_Cst2_DevR"/>
    <property type="match status" value="1"/>
</dbReference>
<dbReference type="Proteomes" id="UP000000798">
    <property type="component" value="Chromosome"/>
</dbReference>
<reference evidence="3 4" key="1">
    <citation type="journal article" date="1998" name="Nature">
        <title>The complete genome of the hyperthermophilic bacterium Aquifex aeolicus.</title>
        <authorList>
            <person name="Deckert G."/>
            <person name="Warren P.V."/>
            <person name="Gaasterland T."/>
            <person name="Young W.G."/>
            <person name="Lenox A.L."/>
            <person name="Graham D.E."/>
            <person name="Overbeek R."/>
            <person name="Snead M.A."/>
            <person name="Keller M."/>
            <person name="Aujay M."/>
            <person name="Huber R."/>
            <person name="Feldman R.A."/>
            <person name="Short J.M."/>
            <person name="Olson G.J."/>
            <person name="Swanson R.V."/>
        </authorList>
    </citation>
    <scope>NUCLEOTIDE SEQUENCE [LARGE SCALE GENOMIC DNA]</scope>
    <source>
        <strain evidence="3 4">VF5</strain>
    </source>
</reference>
<accession>O66697</accession>
<dbReference type="EnsemblBacteria" id="AAC06654">
    <property type="protein sequence ID" value="AAC06654"/>
    <property type="gene ID" value="aq_374"/>
</dbReference>
<dbReference type="KEGG" id="aae:aq_374"/>
<dbReference type="Pfam" id="PF01905">
    <property type="entry name" value="DevR"/>
    <property type="match status" value="1"/>
</dbReference>
<dbReference type="EMBL" id="AE000657">
    <property type="protein sequence ID" value="AAC06654.1"/>
    <property type="molecule type" value="Genomic_DNA"/>
</dbReference>
<evidence type="ECO:0000313" key="3">
    <source>
        <dbReference type="EMBL" id="AAC06654.1"/>
    </source>
</evidence>
<proteinExistence type="predicted"/>
<dbReference type="eggNOG" id="COG1857">
    <property type="taxonomic scope" value="Bacteria"/>
</dbReference>
<dbReference type="InParanoid" id="O66697"/>
<dbReference type="CDD" id="cd09650">
    <property type="entry name" value="Cas7_I"/>
    <property type="match status" value="1"/>
</dbReference>
<dbReference type="InterPro" id="IPR010154">
    <property type="entry name" value="CRISPR-assoc_Cas7/Cst2/DevR"/>
</dbReference>
<protein>
    <submittedName>
        <fullName evidence="3">Uncharacterized protein</fullName>
    </submittedName>
</protein>
<dbReference type="InterPro" id="IPR013414">
    <property type="entry name" value="Cas7/Cst2/DevR_sub_I-B/Tneap"/>
</dbReference>
<comment type="function">
    <text evidence="2">CRISPR (clustered regularly interspaced short palindromic repeat) is an adaptive immune system that provides protection against mobile genetic elements (viruses, transposable elements and conjugative plasmids). CRISPR clusters contain spacers, sequences complementary to antecedent mobile elements, and target invading nucleic acids. CRISPR clusters are transcribed and processed into CRISPR RNA (crRNA).</text>
</comment>
<dbReference type="OrthoDB" id="9781560at2"/>
<dbReference type="GO" id="GO:0051607">
    <property type="term" value="P:defense response to virus"/>
    <property type="evidence" value="ECO:0007669"/>
    <property type="project" value="UniProtKB-KW"/>
</dbReference>
<dbReference type="PIR" id="E70333">
    <property type="entry name" value="E70333"/>
</dbReference>
<organism evidence="3 4">
    <name type="scientific">Aquifex aeolicus (strain VF5)</name>
    <dbReference type="NCBI Taxonomy" id="224324"/>
    <lineage>
        <taxon>Bacteria</taxon>
        <taxon>Pseudomonadati</taxon>
        <taxon>Aquificota</taxon>
        <taxon>Aquificia</taxon>
        <taxon>Aquificales</taxon>
        <taxon>Aquificaceae</taxon>
        <taxon>Aquifex</taxon>
    </lineage>
</organism>
<evidence type="ECO:0000256" key="2">
    <source>
        <dbReference type="ARBA" id="ARBA00025626"/>
    </source>
</evidence>
<dbReference type="STRING" id="224324.aq_374"/>
<name>O66697_AQUAE</name>
<dbReference type="HOGENOM" id="CLU_068035_0_0_0"/>
<keyword evidence="1" id="KW-0051">Antiviral defense</keyword>
<evidence type="ECO:0000256" key="1">
    <source>
        <dbReference type="ARBA" id="ARBA00023118"/>
    </source>
</evidence>
<dbReference type="AlphaFoldDB" id="O66697"/>